<keyword evidence="2" id="KW-0732">Signal</keyword>
<accession>A0A0G1RYS3</accession>
<gene>
    <name evidence="3" type="ORF">UX86_C0048G0007</name>
</gene>
<reference evidence="3 4" key="1">
    <citation type="journal article" date="2015" name="Nature">
        <title>rRNA introns, odd ribosomes, and small enigmatic genomes across a large radiation of phyla.</title>
        <authorList>
            <person name="Brown C.T."/>
            <person name="Hug L.A."/>
            <person name="Thomas B.C."/>
            <person name="Sharon I."/>
            <person name="Castelle C.J."/>
            <person name="Singh A."/>
            <person name="Wilkins M.J."/>
            <person name="Williams K.H."/>
            <person name="Banfield J.F."/>
        </authorList>
    </citation>
    <scope>NUCLEOTIDE SEQUENCE [LARGE SCALE GENOMIC DNA]</scope>
</reference>
<protein>
    <submittedName>
        <fullName evidence="3">Uncharacterized protein</fullName>
    </submittedName>
</protein>
<name>A0A0G1RYS3_9BACT</name>
<proteinExistence type="predicted"/>
<feature type="chain" id="PRO_5002539495" evidence="2">
    <location>
        <begin position="25"/>
        <end position="176"/>
    </location>
</feature>
<organism evidence="3 4">
    <name type="scientific">Candidatus Amesbacteria bacterium GW2011_GWC1_47_15</name>
    <dbReference type="NCBI Taxonomy" id="1618364"/>
    <lineage>
        <taxon>Bacteria</taxon>
        <taxon>Candidatus Amesiibacteriota</taxon>
    </lineage>
</organism>
<dbReference type="STRING" id="1618364.UX86_C0048G0007"/>
<sequence>MASKLLIFLYSCTLLLLYSHPVSAQTYIYPRTSWITATPAEVGMDAAKLTTAKNYASAYGGAGMITRGWDWPFRTANLLFRQKANPANLHWASPPTQTKPPAGSPTSPSHTWPPKERDLIRVEATRRSSLHPAPNGHTATAAPTGWLNVSPSPTNKICSSSCETGCLPPSAFPLPN</sequence>
<evidence type="ECO:0000256" key="2">
    <source>
        <dbReference type="SAM" id="SignalP"/>
    </source>
</evidence>
<evidence type="ECO:0000313" key="4">
    <source>
        <dbReference type="Proteomes" id="UP000034502"/>
    </source>
</evidence>
<evidence type="ECO:0000256" key="1">
    <source>
        <dbReference type="SAM" id="MobiDB-lite"/>
    </source>
</evidence>
<feature type="signal peptide" evidence="2">
    <location>
        <begin position="1"/>
        <end position="24"/>
    </location>
</feature>
<evidence type="ECO:0000313" key="3">
    <source>
        <dbReference type="EMBL" id="KKU62459.1"/>
    </source>
</evidence>
<dbReference type="AlphaFoldDB" id="A0A0G1RYS3"/>
<feature type="region of interest" description="Disordered" evidence="1">
    <location>
        <begin position="89"/>
        <end position="150"/>
    </location>
</feature>
<dbReference type="EMBL" id="LCNU01000048">
    <property type="protein sequence ID" value="KKU62459.1"/>
    <property type="molecule type" value="Genomic_DNA"/>
</dbReference>
<comment type="caution">
    <text evidence="3">The sequence shown here is derived from an EMBL/GenBank/DDBJ whole genome shotgun (WGS) entry which is preliminary data.</text>
</comment>
<dbReference type="Proteomes" id="UP000034502">
    <property type="component" value="Unassembled WGS sequence"/>
</dbReference>
<feature type="compositionally biased region" description="Basic and acidic residues" evidence="1">
    <location>
        <begin position="113"/>
        <end position="126"/>
    </location>
</feature>